<name>A0A813FGV4_POLGL</name>
<organism evidence="1 2">
    <name type="scientific">Polarella glacialis</name>
    <name type="common">Dinoflagellate</name>
    <dbReference type="NCBI Taxonomy" id="89957"/>
    <lineage>
        <taxon>Eukaryota</taxon>
        <taxon>Sar</taxon>
        <taxon>Alveolata</taxon>
        <taxon>Dinophyceae</taxon>
        <taxon>Suessiales</taxon>
        <taxon>Suessiaceae</taxon>
        <taxon>Polarella</taxon>
    </lineage>
</organism>
<accession>A0A813FGV4</accession>
<evidence type="ECO:0000313" key="2">
    <source>
        <dbReference type="Proteomes" id="UP000654075"/>
    </source>
</evidence>
<feature type="non-terminal residue" evidence="1">
    <location>
        <position position="1"/>
    </location>
</feature>
<comment type="caution">
    <text evidence="1">The sequence shown here is derived from an EMBL/GenBank/DDBJ whole genome shotgun (WGS) entry which is preliminary data.</text>
</comment>
<gene>
    <name evidence="1" type="ORF">PGLA1383_LOCUS29818</name>
</gene>
<reference evidence="1" key="1">
    <citation type="submission" date="2021-02" db="EMBL/GenBank/DDBJ databases">
        <authorList>
            <person name="Dougan E. K."/>
            <person name="Rhodes N."/>
            <person name="Thang M."/>
            <person name="Chan C."/>
        </authorList>
    </citation>
    <scope>NUCLEOTIDE SEQUENCE</scope>
</reference>
<dbReference type="Proteomes" id="UP000654075">
    <property type="component" value="Unassembled WGS sequence"/>
</dbReference>
<feature type="non-terminal residue" evidence="1">
    <location>
        <position position="220"/>
    </location>
</feature>
<protein>
    <submittedName>
        <fullName evidence="1">Uncharacterized protein</fullName>
    </submittedName>
</protein>
<dbReference type="OrthoDB" id="10515579at2759"/>
<proteinExistence type="predicted"/>
<dbReference type="AlphaFoldDB" id="A0A813FGV4"/>
<dbReference type="EMBL" id="CAJNNV010025069">
    <property type="protein sequence ID" value="CAE8612021.1"/>
    <property type="molecule type" value="Genomic_DNA"/>
</dbReference>
<keyword evidence="2" id="KW-1185">Reference proteome</keyword>
<sequence length="220" mass="23424">LLLGVCTWPRRPDMRSVRMSRQLATAVTAILSLVYVVGAGSAGSLPSRDACGGVDPAAWTSPVWEARGYHMICIADPASKCRGSNAESGECDANSVPTATVCFNGRRECQALGELPSELWSAELAGSKGLHALQKLLVDRGSLANPKRFNRMSKALEKARKLPLSFAFFSVPEGSSPPSTLQSTVGLSGMVLAFEGGSFLWPGVEVGFVRNLTVKHEKSE</sequence>
<evidence type="ECO:0000313" key="1">
    <source>
        <dbReference type="EMBL" id="CAE8612021.1"/>
    </source>
</evidence>